<accession>A0A7G2CC18</accession>
<gene>
    <name evidence="4" type="ORF">ADEAN_000483400</name>
</gene>
<feature type="zinc finger region" description="C3H1-type" evidence="1">
    <location>
        <begin position="49"/>
        <end position="78"/>
    </location>
</feature>
<dbReference type="VEuPathDB" id="TriTrypDB:ADEAN_000483400"/>
<keyword evidence="1" id="KW-0479">Metal-binding</keyword>
<dbReference type="EMBL" id="LR877152">
    <property type="protein sequence ID" value="CAD2217356.1"/>
    <property type="molecule type" value="Genomic_DNA"/>
</dbReference>
<dbReference type="Proteomes" id="UP000515908">
    <property type="component" value="Chromosome 08"/>
</dbReference>
<keyword evidence="1" id="KW-0863">Zinc-finger</keyword>
<evidence type="ECO:0000259" key="3">
    <source>
        <dbReference type="PROSITE" id="PS50103"/>
    </source>
</evidence>
<name>A0A7G2CC18_9TRYP</name>
<keyword evidence="5" id="KW-1185">Reference proteome</keyword>
<evidence type="ECO:0000256" key="2">
    <source>
        <dbReference type="SAM" id="MobiDB-lite"/>
    </source>
</evidence>
<feature type="domain" description="C3H1-type" evidence="3">
    <location>
        <begin position="49"/>
        <end position="78"/>
    </location>
</feature>
<protein>
    <recommendedName>
        <fullName evidence="3">C3H1-type domain-containing protein</fullName>
    </recommendedName>
</protein>
<reference evidence="4 5" key="1">
    <citation type="submission" date="2020-08" db="EMBL/GenBank/DDBJ databases">
        <authorList>
            <person name="Newling K."/>
            <person name="Davey J."/>
            <person name="Forrester S."/>
        </authorList>
    </citation>
    <scope>NUCLEOTIDE SEQUENCE [LARGE SCALE GENOMIC DNA]</scope>
    <source>
        <strain evidence="5">Crithidia deanei Carvalho (ATCC PRA-265)</strain>
    </source>
</reference>
<dbReference type="PROSITE" id="PS50103">
    <property type="entry name" value="ZF_C3H1"/>
    <property type="match status" value="1"/>
</dbReference>
<dbReference type="GO" id="GO:0008270">
    <property type="term" value="F:zinc ion binding"/>
    <property type="evidence" value="ECO:0007669"/>
    <property type="project" value="UniProtKB-KW"/>
</dbReference>
<dbReference type="InterPro" id="IPR000571">
    <property type="entry name" value="Znf_CCCH"/>
</dbReference>
<evidence type="ECO:0000313" key="5">
    <source>
        <dbReference type="Proteomes" id="UP000515908"/>
    </source>
</evidence>
<feature type="region of interest" description="Disordered" evidence="2">
    <location>
        <begin position="106"/>
        <end position="134"/>
    </location>
</feature>
<dbReference type="AlphaFoldDB" id="A0A7G2CC18"/>
<evidence type="ECO:0000256" key="1">
    <source>
        <dbReference type="PROSITE-ProRule" id="PRU00723"/>
    </source>
</evidence>
<keyword evidence="1" id="KW-0862">Zinc</keyword>
<evidence type="ECO:0000313" key="4">
    <source>
        <dbReference type="EMBL" id="CAD2217356.1"/>
    </source>
</evidence>
<proteinExistence type="predicted"/>
<sequence>MTSPQRFTHNPYAPLKLSPIQAETAATPLAPLDPEALLRSQQDNYRECSFRTQRCTRYDEETKSCPLGNRCYYYHTRKGKEHKRTFDMNRDCHLCTSDDVERWLDRQARKNQQRHTPAGNRRTPPTILPTKADH</sequence>
<organism evidence="4 5">
    <name type="scientific">Angomonas deanei</name>
    <dbReference type="NCBI Taxonomy" id="59799"/>
    <lineage>
        <taxon>Eukaryota</taxon>
        <taxon>Discoba</taxon>
        <taxon>Euglenozoa</taxon>
        <taxon>Kinetoplastea</taxon>
        <taxon>Metakinetoplastina</taxon>
        <taxon>Trypanosomatida</taxon>
        <taxon>Trypanosomatidae</taxon>
        <taxon>Strigomonadinae</taxon>
        <taxon>Angomonas</taxon>
    </lineage>
</organism>